<name>A0ABS6E5B5_9FIRM</name>
<keyword evidence="4" id="KW-0808">Transferase</keyword>
<keyword evidence="2" id="KW-0663">Pyridoxal phosphate</keyword>
<keyword evidence="5" id="KW-1185">Reference proteome</keyword>
<sequence>MEHGGDLISYKNEYEGKLIDYSSNINPLGPPEGLYEELIKEFNGLTSYPDIKYRELKDSVKDYLKCGVENVVLGNGAVEIIDNFTSLFNRIIVHMPSFLEYEKRGRINKKEIIKLDYNNDFMIDLNNLEKVISLGDLVILGNPNNPTGLRIEKDVLLNVYEIVKAKGGFLLLDEAFYEFSPRDYDSIQLFESYSYENVGIIRAATKFFALPGIRLGYGCTGESIVKEYERVQLPWSINSLAETAGKYIFKDLNYINKSKDYIHKEREYLLRELNLIKGIKPYDTHSNYILIELLNWEEEFIFKFFLKRGYVLRKCSSFEKLGENHIRIAIKDRENNERLLSIFKELEEI</sequence>
<evidence type="ECO:0000256" key="2">
    <source>
        <dbReference type="ARBA" id="ARBA00022898"/>
    </source>
</evidence>
<evidence type="ECO:0000256" key="1">
    <source>
        <dbReference type="ARBA" id="ARBA00001933"/>
    </source>
</evidence>
<dbReference type="RefSeq" id="WP_216517534.1">
    <property type="nucleotide sequence ID" value="NZ_JAHLPM010000003.1"/>
</dbReference>
<evidence type="ECO:0000313" key="5">
    <source>
        <dbReference type="Proteomes" id="UP000749471"/>
    </source>
</evidence>
<dbReference type="PANTHER" id="PTHR42885:SF1">
    <property type="entry name" value="THREONINE-PHOSPHATE DECARBOXYLASE"/>
    <property type="match status" value="1"/>
</dbReference>
<gene>
    <name evidence="4" type="ORF">KQI42_05425</name>
</gene>
<comment type="cofactor">
    <cofactor evidence="1">
        <name>pyridoxal 5'-phosphate</name>
        <dbReference type="ChEBI" id="CHEBI:597326"/>
    </cofactor>
</comment>
<keyword evidence="4" id="KW-0032">Aminotransferase</keyword>
<reference evidence="4 5" key="1">
    <citation type="submission" date="2021-06" db="EMBL/GenBank/DDBJ databases">
        <authorList>
            <person name="Sun Q."/>
            <person name="Li D."/>
        </authorList>
    </citation>
    <scope>NUCLEOTIDE SEQUENCE [LARGE SCALE GENOMIC DNA]</scope>
    <source>
        <strain evidence="4 5">MSJ-40</strain>
    </source>
</reference>
<evidence type="ECO:0000313" key="4">
    <source>
        <dbReference type="EMBL" id="MBU5437439.1"/>
    </source>
</evidence>
<proteinExistence type="predicted"/>
<accession>A0ABS6E5B5</accession>
<dbReference type="CDD" id="cd00609">
    <property type="entry name" value="AAT_like"/>
    <property type="match status" value="1"/>
</dbReference>
<protein>
    <submittedName>
        <fullName evidence="4">Aminotransferase class I/II-fold pyridoxal phosphate-dependent enzyme</fullName>
    </submittedName>
</protein>
<dbReference type="PANTHER" id="PTHR42885">
    <property type="entry name" value="HISTIDINOL-PHOSPHATE AMINOTRANSFERASE-RELATED"/>
    <property type="match status" value="1"/>
</dbReference>
<organism evidence="4 5">
    <name type="scientific">Tissierella simiarum</name>
    <dbReference type="NCBI Taxonomy" id="2841534"/>
    <lineage>
        <taxon>Bacteria</taxon>
        <taxon>Bacillati</taxon>
        <taxon>Bacillota</taxon>
        <taxon>Tissierellia</taxon>
        <taxon>Tissierellales</taxon>
        <taxon>Tissierellaceae</taxon>
        <taxon>Tissierella</taxon>
    </lineage>
</organism>
<dbReference type="GO" id="GO:0008483">
    <property type="term" value="F:transaminase activity"/>
    <property type="evidence" value="ECO:0007669"/>
    <property type="project" value="UniProtKB-KW"/>
</dbReference>
<dbReference type="Pfam" id="PF00155">
    <property type="entry name" value="Aminotran_1_2"/>
    <property type="match status" value="1"/>
</dbReference>
<dbReference type="Proteomes" id="UP000749471">
    <property type="component" value="Unassembled WGS sequence"/>
</dbReference>
<dbReference type="InterPro" id="IPR004839">
    <property type="entry name" value="Aminotransferase_I/II_large"/>
</dbReference>
<dbReference type="EMBL" id="JAHLPM010000003">
    <property type="protein sequence ID" value="MBU5437439.1"/>
    <property type="molecule type" value="Genomic_DNA"/>
</dbReference>
<feature type="domain" description="Aminotransferase class I/classII large" evidence="3">
    <location>
        <begin position="18"/>
        <end position="341"/>
    </location>
</feature>
<evidence type="ECO:0000259" key="3">
    <source>
        <dbReference type="Pfam" id="PF00155"/>
    </source>
</evidence>
<comment type="caution">
    <text evidence="4">The sequence shown here is derived from an EMBL/GenBank/DDBJ whole genome shotgun (WGS) entry which is preliminary data.</text>
</comment>